<reference evidence="2" key="1">
    <citation type="submission" date="2024-07" db="EMBL/GenBank/DDBJ databases">
        <title>Two chromosome-level genome assemblies of Korean endemic species Abeliophyllum distichum and Forsythia ovata (Oleaceae).</title>
        <authorList>
            <person name="Jang H."/>
        </authorList>
    </citation>
    <scope>NUCLEOTIDE SEQUENCE [LARGE SCALE GENOMIC DNA]</scope>
</reference>
<sequence length="145" mass="16214">MATNPLTEVVATENQNVATVLSPSMNQTVAQVPSFVVTQTIAPTGHVSVPVNHGEKLEKFNGLNFKRWQQKVLFYLTTLNLARFLTEDAPKLKQGERDIQAVIAVEACKHSNFLCQNYVMNSLADSLYNVYSTIKIAKKLWESLD</sequence>
<evidence type="ECO:0000313" key="2">
    <source>
        <dbReference type="Proteomes" id="UP001604336"/>
    </source>
</evidence>
<proteinExistence type="predicted"/>
<evidence type="ECO:0000313" key="1">
    <source>
        <dbReference type="EMBL" id="KAL2506121.1"/>
    </source>
</evidence>
<gene>
    <name evidence="1" type="ORF">Adt_21742</name>
</gene>
<dbReference type="EMBL" id="JBFOLK010000006">
    <property type="protein sequence ID" value="KAL2506121.1"/>
    <property type="molecule type" value="Genomic_DNA"/>
</dbReference>
<dbReference type="Proteomes" id="UP001604336">
    <property type="component" value="Unassembled WGS sequence"/>
</dbReference>
<accession>A0ABD1T084</accession>
<dbReference type="PANTHER" id="PTHR47592:SF27">
    <property type="entry name" value="OS08G0421700 PROTEIN"/>
    <property type="match status" value="1"/>
</dbReference>
<protein>
    <submittedName>
        <fullName evidence="1">Uncharacterized protein</fullName>
    </submittedName>
</protein>
<comment type="caution">
    <text evidence="1">The sequence shown here is derived from an EMBL/GenBank/DDBJ whole genome shotgun (WGS) entry which is preliminary data.</text>
</comment>
<dbReference type="PANTHER" id="PTHR47592">
    <property type="entry name" value="PBF68 PROTEIN"/>
    <property type="match status" value="1"/>
</dbReference>
<name>A0ABD1T084_9LAMI</name>
<dbReference type="AlphaFoldDB" id="A0ABD1T084"/>
<keyword evidence="2" id="KW-1185">Reference proteome</keyword>
<organism evidence="1 2">
    <name type="scientific">Abeliophyllum distichum</name>
    <dbReference type="NCBI Taxonomy" id="126358"/>
    <lineage>
        <taxon>Eukaryota</taxon>
        <taxon>Viridiplantae</taxon>
        <taxon>Streptophyta</taxon>
        <taxon>Embryophyta</taxon>
        <taxon>Tracheophyta</taxon>
        <taxon>Spermatophyta</taxon>
        <taxon>Magnoliopsida</taxon>
        <taxon>eudicotyledons</taxon>
        <taxon>Gunneridae</taxon>
        <taxon>Pentapetalae</taxon>
        <taxon>asterids</taxon>
        <taxon>lamiids</taxon>
        <taxon>Lamiales</taxon>
        <taxon>Oleaceae</taxon>
        <taxon>Forsythieae</taxon>
        <taxon>Abeliophyllum</taxon>
    </lineage>
</organism>